<dbReference type="EMBL" id="LT598468">
    <property type="protein sequence ID" value="SCV04262.1"/>
    <property type="molecule type" value="Genomic_DNA"/>
</dbReference>
<evidence type="ECO:0000256" key="1">
    <source>
        <dbReference type="ARBA" id="ARBA00004128"/>
    </source>
</evidence>
<evidence type="ECO:0000259" key="8">
    <source>
        <dbReference type="PROSITE" id="PS51382"/>
    </source>
</evidence>
<dbReference type="GO" id="GO:0000329">
    <property type="term" value="C:fungal-type vacuole membrane"/>
    <property type="evidence" value="ECO:0007669"/>
    <property type="project" value="TreeGrafter"/>
</dbReference>
<dbReference type="InterPro" id="IPR004331">
    <property type="entry name" value="SPX_dom"/>
</dbReference>
<feature type="transmembrane region" description="Helical" evidence="7">
    <location>
        <begin position="779"/>
        <end position="805"/>
    </location>
</feature>
<evidence type="ECO:0000256" key="7">
    <source>
        <dbReference type="SAM" id="Phobius"/>
    </source>
</evidence>
<dbReference type="PANTHER" id="PTHR46140">
    <property type="entry name" value="VACUOLAR TRANSPORTER CHAPERONE 1-RELATED"/>
    <property type="match status" value="1"/>
</dbReference>
<protein>
    <submittedName>
        <fullName evidence="9">LAMI_0H14708g1_1</fullName>
    </submittedName>
</protein>
<organism evidence="9 10">
    <name type="scientific">Lachancea mirantina</name>
    <dbReference type="NCBI Taxonomy" id="1230905"/>
    <lineage>
        <taxon>Eukaryota</taxon>
        <taxon>Fungi</taxon>
        <taxon>Dikarya</taxon>
        <taxon>Ascomycota</taxon>
        <taxon>Saccharomycotina</taxon>
        <taxon>Saccharomycetes</taxon>
        <taxon>Saccharomycetales</taxon>
        <taxon>Saccharomycetaceae</taxon>
        <taxon>Lachancea</taxon>
    </lineage>
</organism>
<dbReference type="GO" id="GO:0007034">
    <property type="term" value="P:vacuolar transport"/>
    <property type="evidence" value="ECO:0007669"/>
    <property type="project" value="TreeGrafter"/>
</dbReference>
<feature type="transmembrane region" description="Helical" evidence="7">
    <location>
        <begin position="811"/>
        <end position="833"/>
    </location>
</feature>
<dbReference type="GO" id="GO:0006799">
    <property type="term" value="P:polyphosphate biosynthetic process"/>
    <property type="evidence" value="ECO:0007669"/>
    <property type="project" value="UniProtKB-ARBA"/>
</dbReference>
<evidence type="ECO:0000313" key="10">
    <source>
        <dbReference type="Proteomes" id="UP000191024"/>
    </source>
</evidence>
<dbReference type="CDD" id="cd14474">
    <property type="entry name" value="SPX_YDR089W"/>
    <property type="match status" value="1"/>
</dbReference>
<dbReference type="Proteomes" id="UP000191024">
    <property type="component" value="Chromosome H"/>
</dbReference>
<sequence>MKFGLQILDQSVPEWRINNIDYDALKKGIRRVTTQKADRGSGGVGQSLDAMDPLGSTGSIESNAQPAQLAQLKQQFRHQFRGVNLFVSMKIKEISTRLVSVESSILKLQRQTLELDRQSGSNKQRRARQLRLITSHLEHCNADLLKVSRFLILQKIAVRKLLKKFRKHYPYGDDAAQAFISEVTECPELTEGHEGVSFTTVDLDPYLLEISLVMDVLQDMGQDSNYERNSSASASEDNGFSGASRGLSVASNAGSITTALKFDTVFAGLSSRLQALLVSEQSVAELKFALVSLGFHVVDEENISASRQIIDSTGSPDISPRGQVDPKLVKPVKSFQDLQQAMNQKQNTPLQNKKPNLPIALTMLESSEPPGFVRDNAINQFPNMIIHGQKPNRCALNCHVGGLRDHVTTESIPLRLVSNFIYHGHEQHDNELPSNLALAPLDKLCLEWIFTRKKKAIKPLILLKRTRFMKSVGNMTYLISVEEDITLDRTLLLPTCHMEIRTVSTHSSAHPAADEDLVTCSVIKEILDKKLLCYPLDYNSTLWRLAYELRDSQDIKKSFVKYFDDSHTARDVAALFDLGHVLMEDYFQVEKSNRALPSIMNKKKRQSLAPPPDKANIIRYWNEFDDPDENADEDGFYTNNDLELGRGTGGELIVLNKRLVKTAYNVFQHINGFFGCASQEREYLLSKRHAFYSQGSVSSFNTTPEESNDNDLSADYRRIEASLLDTQSVFEYQHDQVLSFLYLSTMLVSCVTSGVACGVLISLFRMLDDTGTQLDNGGALVAVTIISLATSFTLTCTSLLLLFSRFEMAPWWHYISCFLLFFLVTCSVCYGLVELFL</sequence>
<dbReference type="GO" id="GO:0016237">
    <property type="term" value="P:microautophagy"/>
    <property type="evidence" value="ECO:0007669"/>
    <property type="project" value="TreeGrafter"/>
</dbReference>
<reference evidence="10" key="1">
    <citation type="submission" date="2016-03" db="EMBL/GenBank/DDBJ databases">
        <authorList>
            <person name="Devillers H."/>
        </authorList>
    </citation>
    <scope>NUCLEOTIDE SEQUENCE [LARGE SCALE GENOMIC DNA]</scope>
</reference>
<feature type="region of interest" description="Disordered" evidence="6">
    <location>
        <begin position="33"/>
        <end position="60"/>
    </location>
</feature>
<dbReference type="InterPro" id="IPR051572">
    <property type="entry name" value="VTC_Complex_Subunit"/>
</dbReference>
<accession>A0A1G4KIH7</accession>
<keyword evidence="3 7" id="KW-0812">Transmembrane</keyword>
<dbReference type="GO" id="GO:0033254">
    <property type="term" value="C:vacuolar transporter chaperone complex"/>
    <property type="evidence" value="ECO:0007669"/>
    <property type="project" value="TreeGrafter"/>
</dbReference>
<evidence type="ECO:0000256" key="5">
    <source>
        <dbReference type="ARBA" id="ARBA00023136"/>
    </source>
</evidence>
<evidence type="ECO:0000256" key="4">
    <source>
        <dbReference type="ARBA" id="ARBA00022989"/>
    </source>
</evidence>
<dbReference type="OrthoDB" id="5588846at2759"/>
<dbReference type="GO" id="GO:0042144">
    <property type="term" value="P:vacuole fusion, non-autophagic"/>
    <property type="evidence" value="ECO:0007669"/>
    <property type="project" value="TreeGrafter"/>
</dbReference>
<keyword evidence="5 7" id="KW-0472">Membrane</keyword>
<dbReference type="AlphaFoldDB" id="A0A1G4KIH7"/>
<feature type="domain" description="SPX" evidence="8">
    <location>
        <begin position="1"/>
        <end position="179"/>
    </location>
</feature>
<evidence type="ECO:0000256" key="3">
    <source>
        <dbReference type="ARBA" id="ARBA00022692"/>
    </source>
</evidence>
<dbReference type="PANTHER" id="PTHR46140:SF1">
    <property type="entry name" value="VACUOLAR TRANSPORTER CHAPERONE COMPLEX SUBUNIT 4-RELATED"/>
    <property type="match status" value="1"/>
</dbReference>
<keyword evidence="10" id="KW-1185">Reference proteome</keyword>
<feature type="transmembrane region" description="Helical" evidence="7">
    <location>
        <begin position="740"/>
        <end position="767"/>
    </location>
</feature>
<keyword evidence="4 7" id="KW-1133">Transmembrane helix</keyword>
<dbReference type="Pfam" id="PF03105">
    <property type="entry name" value="SPX"/>
    <property type="match status" value="1"/>
</dbReference>
<gene>
    <name evidence="9" type="ORF">LAMI_0H14708G</name>
</gene>
<keyword evidence="2" id="KW-0926">Vacuole</keyword>
<comment type="subcellular location">
    <subcellularLocation>
        <location evidence="1">Vacuole membrane</location>
        <topology evidence="1">Multi-pass membrane protein</topology>
    </subcellularLocation>
</comment>
<name>A0A1G4KIH7_9SACH</name>
<proteinExistence type="predicted"/>
<evidence type="ECO:0000256" key="2">
    <source>
        <dbReference type="ARBA" id="ARBA00022554"/>
    </source>
</evidence>
<dbReference type="PROSITE" id="PS51382">
    <property type="entry name" value="SPX"/>
    <property type="match status" value="1"/>
</dbReference>
<dbReference type="STRING" id="1230905.A0A1G4KIH7"/>
<evidence type="ECO:0000256" key="6">
    <source>
        <dbReference type="SAM" id="MobiDB-lite"/>
    </source>
</evidence>
<evidence type="ECO:0000313" key="9">
    <source>
        <dbReference type="EMBL" id="SCV04262.1"/>
    </source>
</evidence>